<comment type="caution">
    <text evidence="2">The sequence shown here is derived from an EMBL/GenBank/DDBJ whole genome shotgun (WGS) entry which is preliminary data.</text>
</comment>
<protein>
    <submittedName>
        <fullName evidence="2">Uncharacterized protein</fullName>
    </submittedName>
</protein>
<evidence type="ECO:0000256" key="1">
    <source>
        <dbReference type="SAM" id="MobiDB-lite"/>
    </source>
</evidence>
<feature type="region of interest" description="Disordered" evidence="1">
    <location>
        <begin position="42"/>
        <end position="93"/>
    </location>
</feature>
<evidence type="ECO:0000313" key="3">
    <source>
        <dbReference type="Proteomes" id="UP000324222"/>
    </source>
</evidence>
<sequence>MTNDFLAHPPPPPLSLLVPLGNSPRGLGSACRPVDCLAEMQHARGPPPLPHYVTSGTETSGDTAAAALPPPRSPLNSRRWEITTGYLSSPFPP</sequence>
<reference evidence="2 3" key="1">
    <citation type="submission" date="2019-05" db="EMBL/GenBank/DDBJ databases">
        <title>Another draft genome of Portunus trituberculatus and its Hox gene families provides insights of decapod evolution.</title>
        <authorList>
            <person name="Jeong J.-H."/>
            <person name="Song I."/>
            <person name="Kim S."/>
            <person name="Choi T."/>
            <person name="Kim D."/>
            <person name="Ryu S."/>
            <person name="Kim W."/>
        </authorList>
    </citation>
    <scope>NUCLEOTIDE SEQUENCE [LARGE SCALE GENOMIC DNA]</scope>
    <source>
        <tissue evidence="2">Muscle</tissue>
    </source>
</reference>
<dbReference type="Proteomes" id="UP000324222">
    <property type="component" value="Unassembled WGS sequence"/>
</dbReference>
<organism evidence="2 3">
    <name type="scientific">Portunus trituberculatus</name>
    <name type="common">Swimming crab</name>
    <name type="synonym">Neptunus trituberculatus</name>
    <dbReference type="NCBI Taxonomy" id="210409"/>
    <lineage>
        <taxon>Eukaryota</taxon>
        <taxon>Metazoa</taxon>
        <taxon>Ecdysozoa</taxon>
        <taxon>Arthropoda</taxon>
        <taxon>Crustacea</taxon>
        <taxon>Multicrustacea</taxon>
        <taxon>Malacostraca</taxon>
        <taxon>Eumalacostraca</taxon>
        <taxon>Eucarida</taxon>
        <taxon>Decapoda</taxon>
        <taxon>Pleocyemata</taxon>
        <taxon>Brachyura</taxon>
        <taxon>Eubrachyura</taxon>
        <taxon>Portunoidea</taxon>
        <taxon>Portunidae</taxon>
        <taxon>Portuninae</taxon>
        <taxon>Portunus</taxon>
    </lineage>
</organism>
<gene>
    <name evidence="2" type="ORF">E2C01_050888</name>
</gene>
<keyword evidence="3" id="KW-1185">Reference proteome</keyword>
<accession>A0A5B7GA60</accession>
<evidence type="ECO:0000313" key="2">
    <source>
        <dbReference type="EMBL" id="MPC56921.1"/>
    </source>
</evidence>
<dbReference type="AlphaFoldDB" id="A0A5B7GA60"/>
<name>A0A5B7GA60_PORTR</name>
<dbReference type="EMBL" id="VSRR010014356">
    <property type="protein sequence ID" value="MPC56921.1"/>
    <property type="molecule type" value="Genomic_DNA"/>
</dbReference>
<proteinExistence type="predicted"/>